<keyword evidence="1" id="KW-0489">Methyltransferase</keyword>
<dbReference type="STRING" id="134849.SAMN05443668_103695"/>
<dbReference type="RefSeq" id="WP_073257292.1">
    <property type="nucleotide sequence ID" value="NZ_FRCS01000003.1"/>
</dbReference>
<reference evidence="1 2" key="1">
    <citation type="submission" date="2016-11" db="EMBL/GenBank/DDBJ databases">
        <authorList>
            <person name="Jaros S."/>
            <person name="Januszkiewicz K."/>
            <person name="Wedrychowicz H."/>
        </authorList>
    </citation>
    <scope>NUCLEOTIDE SEQUENCE [LARGE SCALE GENOMIC DNA]</scope>
    <source>
        <strain evidence="1 2">DSM 46144</strain>
    </source>
</reference>
<dbReference type="Pfam" id="PF04672">
    <property type="entry name" value="Methyltransf_19"/>
    <property type="match status" value="1"/>
</dbReference>
<gene>
    <name evidence="1" type="ORF">SAMN05443668_103695</name>
</gene>
<evidence type="ECO:0000313" key="1">
    <source>
        <dbReference type="EMBL" id="SHN21024.1"/>
    </source>
</evidence>
<keyword evidence="1" id="KW-0808">Transferase</keyword>
<dbReference type="AlphaFoldDB" id="A0A1M7PU67"/>
<sequence>MNEATAPDRPFAAGMYDYLLGGTANTAVDRATVEQMLTVLPEMRQGAWANRGFLQRAVARMAGEWNINQFIDLGAGLPTQRHTHEVVRELRPDGRVVYVDIDPMVIERGRTLLADEAGTDVLEADVRDAERVLTAPETRALIDFDQPVGLLMVAITHFVLDKDDPWGLVRRYVDAVPPGSYLAISAPTADKQSARIRDAMLAGLAKTPTPAVERSLEEFSRFLDGLEIVPPYPGAEPAVAHIGQWGAEDPVAADDDGSRWWYAAVARKPSDER</sequence>
<dbReference type="GO" id="GO:0032259">
    <property type="term" value="P:methylation"/>
    <property type="evidence" value="ECO:0007669"/>
    <property type="project" value="UniProtKB-KW"/>
</dbReference>
<accession>A0A1M7PU67</accession>
<dbReference type="InterPro" id="IPR029063">
    <property type="entry name" value="SAM-dependent_MTases_sf"/>
</dbReference>
<name>A0A1M7PU67_9ACTN</name>
<dbReference type="CDD" id="cd02440">
    <property type="entry name" value="AdoMet_MTases"/>
    <property type="match status" value="1"/>
</dbReference>
<dbReference type="SUPFAM" id="SSF53335">
    <property type="entry name" value="S-adenosyl-L-methionine-dependent methyltransferases"/>
    <property type="match status" value="1"/>
</dbReference>
<proteinExistence type="predicted"/>
<dbReference type="InterPro" id="IPR006764">
    <property type="entry name" value="SAM_dep_MeTrfase_SAV2177_type"/>
</dbReference>
<dbReference type="Proteomes" id="UP000184440">
    <property type="component" value="Unassembled WGS sequence"/>
</dbReference>
<keyword evidence="2" id="KW-1185">Reference proteome</keyword>
<dbReference type="PIRSF" id="PIRSF017393">
    <property type="entry name" value="MTase_SAV2177"/>
    <property type="match status" value="1"/>
</dbReference>
<dbReference type="Gene3D" id="3.40.50.150">
    <property type="entry name" value="Vaccinia Virus protein VP39"/>
    <property type="match status" value="1"/>
</dbReference>
<dbReference type="EMBL" id="FRCS01000003">
    <property type="protein sequence ID" value="SHN21024.1"/>
    <property type="molecule type" value="Genomic_DNA"/>
</dbReference>
<evidence type="ECO:0000313" key="2">
    <source>
        <dbReference type="Proteomes" id="UP000184440"/>
    </source>
</evidence>
<protein>
    <submittedName>
        <fullName evidence="1">S-adenosyl methyltransferase</fullName>
    </submittedName>
</protein>
<dbReference type="OrthoDB" id="3216820at2"/>
<dbReference type="GO" id="GO:0008168">
    <property type="term" value="F:methyltransferase activity"/>
    <property type="evidence" value="ECO:0007669"/>
    <property type="project" value="UniProtKB-KW"/>
</dbReference>
<organism evidence="1 2">
    <name type="scientific">Cryptosporangium aurantiacum</name>
    <dbReference type="NCBI Taxonomy" id="134849"/>
    <lineage>
        <taxon>Bacteria</taxon>
        <taxon>Bacillati</taxon>
        <taxon>Actinomycetota</taxon>
        <taxon>Actinomycetes</taxon>
        <taxon>Cryptosporangiales</taxon>
        <taxon>Cryptosporangiaceae</taxon>
        <taxon>Cryptosporangium</taxon>
    </lineage>
</organism>